<dbReference type="InterPro" id="IPR003594">
    <property type="entry name" value="HATPase_dom"/>
</dbReference>
<feature type="compositionally biased region" description="Low complexity" evidence="9">
    <location>
        <begin position="551"/>
        <end position="561"/>
    </location>
</feature>
<keyword evidence="3" id="KW-0597">Phosphoprotein</keyword>
<dbReference type="SMART" id="SM00387">
    <property type="entry name" value="HATPase_c"/>
    <property type="match status" value="1"/>
</dbReference>
<sequence length="581" mass="62427">MRRSAWNSVVDLIPHGYGLGEADWQRRHRLLLAVLALHVPGLAAFGVGLGRPPDAVLLAVVVPAACLLVGALLRRHRRVASVAVTGGLVYSSAALVGLTGGTIEAHFHFFVIIGFIALYQDWVPFLFNVLFTVVSHGIGSAWQQTLIFNHGPGQANPWLWSLIHGVAVLVASVGMALFWRITEDSQREKDALRRELADAELNRRRFTSELLVNLARRNQSMVYRQLEIINELEEEEQDPDALAVLFTLDHLATRVQRNAESLLVLSGEQPARVWGEPVALREVVRAAIAETEDFARVSVLIDERPAVVGHSVTDLTHLLAELIENAVRFSPPDTLVRIRMRPDRTQPGGQLLVVEDWGVGMPPEHLRAANEILAAPVDVDLAVAQRLGFHVVSRLSARHGVRVSLSRTPGSGTTAVVALPPDLFEPSRQGAGADGGAYPVALPAAQPLPPASTAVLAPPEAPAIDPRDVHPELALPVQRSGPAWFGEDAAQYIGLRRRVPQAHLVPQLRSDGPAGAGRPALPPAHVTGAAQALSRFHAGRRAAHQDVGEQAAPDADPPGGAWFEPSVPPPPDAQAGPGTAR</sequence>
<keyword evidence="10" id="KW-0472">Membrane</keyword>
<dbReference type="PROSITE" id="PS50109">
    <property type="entry name" value="HIS_KIN"/>
    <property type="match status" value="1"/>
</dbReference>
<evidence type="ECO:0000313" key="13">
    <source>
        <dbReference type="Proteomes" id="UP001499967"/>
    </source>
</evidence>
<evidence type="ECO:0000256" key="4">
    <source>
        <dbReference type="ARBA" id="ARBA00022679"/>
    </source>
</evidence>
<dbReference type="SUPFAM" id="SSF55874">
    <property type="entry name" value="ATPase domain of HSP90 chaperone/DNA topoisomerase II/histidine kinase"/>
    <property type="match status" value="1"/>
</dbReference>
<evidence type="ECO:0000256" key="8">
    <source>
        <dbReference type="SAM" id="Coils"/>
    </source>
</evidence>
<gene>
    <name evidence="12" type="ORF">GCM10009559_08630</name>
</gene>
<proteinExistence type="predicted"/>
<evidence type="ECO:0000256" key="1">
    <source>
        <dbReference type="ARBA" id="ARBA00000085"/>
    </source>
</evidence>
<feature type="domain" description="Histidine kinase" evidence="11">
    <location>
        <begin position="210"/>
        <end position="423"/>
    </location>
</feature>
<evidence type="ECO:0000256" key="9">
    <source>
        <dbReference type="SAM" id="MobiDB-lite"/>
    </source>
</evidence>
<keyword evidence="5 10" id="KW-0812">Transmembrane</keyword>
<evidence type="ECO:0000256" key="10">
    <source>
        <dbReference type="SAM" id="Phobius"/>
    </source>
</evidence>
<keyword evidence="8" id="KW-0175">Coiled coil</keyword>
<feature type="region of interest" description="Disordered" evidence="9">
    <location>
        <begin position="537"/>
        <end position="581"/>
    </location>
</feature>
<dbReference type="EC" id="2.7.13.3" evidence="2"/>
<accession>A0ABN1P7P0</accession>
<dbReference type="InterPro" id="IPR050428">
    <property type="entry name" value="TCS_sensor_his_kinase"/>
</dbReference>
<dbReference type="Gene3D" id="3.30.565.10">
    <property type="entry name" value="Histidine kinase-like ATPase, C-terminal domain"/>
    <property type="match status" value="1"/>
</dbReference>
<keyword evidence="6" id="KW-0418">Kinase</keyword>
<dbReference type="InterPro" id="IPR036890">
    <property type="entry name" value="HATPase_C_sf"/>
</dbReference>
<keyword evidence="4" id="KW-0808">Transferase</keyword>
<name>A0ABN1P7P0_9PSEU</name>
<dbReference type="Pfam" id="PF02518">
    <property type="entry name" value="HATPase_c"/>
    <property type="match status" value="1"/>
</dbReference>
<feature type="transmembrane region" description="Helical" evidence="10">
    <location>
        <begin position="30"/>
        <end position="49"/>
    </location>
</feature>
<dbReference type="RefSeq" id="WP_343939119.1">
    <property type="nucleotide sequence ID" value="NZ_BAAAHP010000022.1"/>
</dbReference>
<dbReference type="Proteomes" id="UP001499967">
    <property type="component" value="Unassembled WGS sequence"/>
</dbReference>
<organism evidence="12 13">
    <name type="scientific">Pseudonocardia zijingensis</name>
    <dbReference type="NCBI Taxonomy" id="153376"/>
    <lineage>
        <taxon>Bacteria</taxon>
        <taxon>Bacillati</taxon>
        <taxon>Actinomycetota</taxon>
        <taxon>Actinomycetes</taxon>
        <taxon>Pseudonocardiales</taxon>
        <taxon>Pseudonocardiaceae</taxon>
        <taxon>Pseudonocardia</taxon>
    </lineage>
</organism>
<dbReference type="PANTHER" id="PTHR45436:SF5">
    <property type="entry name" value="SENSOR HISTIDINE KINASE TRCS"/>
    <property type="match status" value="1"/>
</dbReference>
<dbReference type="EMBL" id="BAAAHP010000022">
    <property type="protein sequence ID" value="GAA0924230.1"/>
    <property type="molecule type" value="Genomic_DNA"/>
</dbReference>
<keyword evidence="7 10" id="KW-1133">Transmembrane helix</keyword>
<feature type="coiled-coil region" evidence="8">
    <location>
        <begin position="182"/>
        <end position="209"/>
    </location>
</feature>
<evidence type="ECO:0000256" key="2">
    <source>
        <dbReference type="ARBA" id="ARBA00012438"/>
    </source>
</evidence>
<evidence type="ECO:0000259" key="11">
    <source>
        <dbReference type="PROSITE" id="PS50109"/>
    </source>
</evidence>
<evidence type="ECO:0000313" key="12">
    <source>
        <dbReference type="EMBL" id="GAA0924230.1"/>
    </source>
</evidence>
<comment type="catalytic activity">
    <reaction evidence="1">
        <text>ATP + protein L-histidine = ADP + protein N-phospho-L-histidine.</text>
        <dbReference type="EC" id="2.7.13.3"/>
    </reaction>
</comment>
<evidence type="ECO:0000256" key="3">
    <source>
        <dbReference type="ARBA" id="ARBA00022553"/>
    </source>
</evidence>
<keyword evidence="13" id="KW-1185">Reference proteome</keyword>
<evidence type="ECO:0000256" key="7">
    <source>
        <dbReference type="ARBA" id="ARBA00022989"/>
    </source>
</evidence>
<feature type="transmembrane region" description="Helical" evidence="10">
    <location>
        <begin position="158"/>
        <end position="179"/>
    </location>
</feature>
<protein>
    <recommendedName>
        <fullName evidence="2">histidine kinase</fullName>
        <ecNumber evidence="2">2.7.13.3</ecNumber>
    </recommendedName>
</protein>
<feature type="transmembrane region" description="Helical" evidence="10">
    <location>
        <begin position="55"/>
        <end position="73"/>
    </location>
</feature>
<reference evidence="12 13" key="1">
    <citation type="journal article" date="2019" name="Int. J. Syst. Evol. Microbiol.">
        <title>The Global Catalogue of Microorganisms (GCM) 10K type strain sequencing project: providing services to taxonomists for standard genome sequencing and annotation.</title>
        <authorList>
            <consortium name="The Broad Institute Genomics Platform"/>
            <consortium name="The Broad Institute Genome Sequencing Center for Infectious Disease"/>
            <person name="Wu L."/>
            <person name="Ma J."/>
        </authorList>
    </citation>
    <scope>NUCLEOTIDE SEQUENCE [LARGE SCALE GENOMIC DNA]</scope>
    <source>
        <strain evidence="12 13">JCM 11117</strain>
    </source>
</reference>
<comment type="caution">
    <text evidence="12">The sequence shown here is derived from an EMBL/GenBank/DDBJ whole genome shotgun (WGS) entry which is preliminary data.</text>
</comment>
<evidence type="ECO:0000256" key="5">
    <source>
        <dbReference type="ARBA" id="ARBA00022692"/>
    </source>
</evidence>
<dbReference type="PANTHER" id="PTHR45436">
    <property type="entry name" value="SENSOR HISTIDINE KINASE YKOH"/>
    <property type="match status" value="1"/>
</dbReference>
<evidence type="ECO:0000256" key="6">
    <source>
        <dbReference type="ARBA" id="ARBA00022777"/>
    </source>
</evidence>
<dbReference type="InterPro" id="IPR005467">
    <property type="entry name" value="His_kinase_dom"/>
</dbReference>